<dbReference type="Pfam" id="PF03478">
    <property type="entry name" value="Beta-prop_KIB1-4"/>
    <property type="match status" value="1"/>
</dbReference>
<keyword evidence="2" id="KW-0963">Cytoplasm</keyword>
<keyword evidence="3" id="KW-0540">Nuclease</keyword>
<protein>
    <recommendedName>
        <fullName evidence="6">KIB1-4 beta-propeller domain-containing protein</fullName>
    </recommendedName>
</protein>
<dbReference type="Pfam" id="PF04493">
    <property type="entry name" value="Endonuclease_5"/>
    <property type="match status" value="1"/>
</dbReference>
<dbReference type="Gene3D" id="3.30.2170.10">
    <property type="entry name" value="archaeoglobus fulgidus dsm 4304 superfamily"/>
    <property type="match status" value="1"/>
</dbReference>
<dbReference type="PANTHER" id="PTHR28511">
    <property type="entry name" value="ENDONUCLEASE V"/>
    <property type="match status" value="1"/>
</dbReference>
<comment type="subcellular location">
    <subcellularLocation>
        <location evidence="1">Cytoplasm</location>
    </subcellularLocation>
</comment>
<dbReference type="SMR" id="A0A1D6LQ56"/>
<organism evidence="7">
    <name type="scientific">Zea mays</name>
    <name type="common">Maize</name>
    <dbReference type="NCBI Taxonomy" id="4577"/>
    <lineage>
        <taxon>Eukaryota</taxon>
        <taxon>Viridiplantae</taxon>
        <taxon>Streptophyta</taxon>
        <taxon>Embryophyta</taxon>
        <taxon>Tracheophyta</taxon>
        <taxon>Spermatophyta</taxon>
        <taxon>Magnoliopsida</taxon>
        <taxon>Liliopsida</taxon>
        <taxon>Poales</taxon>
        <taxon>Poaceae</taxon>
        <taxon>PACMAD clade</taxon>
        <taxon>Panicoideae</taxon>
        <taxon>Andropogonodae</taxon>
        <taxon>Andropogoneae</taxon>
        <taxon>Tripsacinae</taxon>
        <taxon>Zea</taxon>
    </lineage>
</organism>
<dbReference type="STRING" id="4577.A0A1D6LQ56"/>
<dbReference type="IntAct" id="A0A1D6LQ56">
    <property type="interactions" value="2"/>
</dbReference>
<dbReference type="CDD" id="cd06559">
    <property type="entry name" value="Endonuclease_V"/>
    <property type="match status" value="1"/>
</dbReference>
<reference evidence="7" key="1">
    <citation type="submission" date="2015-12" db="EMBL/GenBank/DDBJ databases">
        <title>Update maize B73 reference genome by single molecule sequencing technologies.</title>
        <authorList>
            <consortium name="Maize Genome Sequencing Project"/>
            <person name="Ware D."/>
        </authorList>
    </citation>
    <scope>NUCLEOTIDE SEQUENCE</scope>
    <source>
        <tissue evidence="7">Seedling</tissue>
    </source>
</reference>
<evidence type="ECO:0000256" key="4">
    <source>
        <dbReference type="ARBA" id="ARBA00022759"/>
    </source>
</evidence>
<evidence type="ECO:0000256" key="5">
    <source>
        <dbReference type="ARBA" id="ARBA00022801"/>
    </source>
</evidence>
<dbReference type="InParanoid" id="A0A1D6LQ56"/>
<dbReference type="PANTHER" id="PTHR28511:SF1">
    <property type="entry name" value="ENDONUCLEASE V"/>
    <property type="match status" value="1"/>
</dbReference>
<dbReference type="PaxDb" id="4577-GRMZM2G050645_P01"/>
<feature type="domain" description="KIB1-4 beta-propeller" evidence="6">
    <location>
        <begin position="359"/>
        <end position="647"/>
    </location>
</feature>
<evidence type="ECO:0000256" key="1">
    <source>
        <dbReference type="ARBA" id="ARBA00004496"/>
    </source>
</evidence>
<dbReference type="HAMAP" id="MF_00801">
    <property type="entry name" value="Endonuclease_5"/>
    <property type="match status" value="1"/>
</dbReference>
<dbReference type="GO" id="GO:0006281">
    <property type="term" value="P:DNA repair"/>
    <property type="evidence" value="ECO:0007669"/>
    <property type="project" value="InterPro"/>
</dbReference>
<dbReference type="AlphaFoldDB" id="A0A1D6LQ56"/>
<dbReference type="FunCoup" id="A0A1D6LQ56">
    <property type="interactions" value="2"/>
</dbReference>
<dbReference type="EMBL" id="CM000782">
    <property type="protein sequence ID" value="AQK81617.1"/>
    <property type="molecule type" value="Genomic_DNA"/>
</dbReference>
<proteinExistence type="inferred from homology"/>
<gene>
    <name evidence="7" type="ORF">ZEAMMB73_Zm00001d036655</name>
</gene>
<dbReference type="GO" id="GO:0016787">
    <property type="term" value="F:hydrolase activity"/>
    <property type="evidence" value="ECO:0007669"/>
    <property type="project" value="UniProtKB-KW"/>
</dbReference>
<name>A0A1D6LQ56_MAIZE</name>
<evidence type="ECO:0000313" key="7">
    <source>
        <dbReference type="EMBL" id="AQK81617.1"/>
    </source>
</evidence>
<dbReference type="ExpressionAtlas" id="A0A1D6LQ56">
    <property type="expression patterns" value="baseline and differential"/>
</dbReference>
<dbReference type="GO" id="GO:0004519">
    <property type="term" value="F:endonuclease activity"/>
    <property type="evidence" value="ECO:0007669"/>
    <property type="project" value="UniProtKB-KW"/>
</dbReference>
<evidence type="ECO:0000259" key="6">
    <source>
        <dbReference type="Pfam" id="PF03478"/>
    </source>
</evidence>
<evidence type="ECO:0000256" key="3">
    <source>
        <dbReference type="ARBA" id="ARBA00022722"/>
    </source>
</evidence>
<dbReference type="GO" id="GO:0005737">
    <property type="term" value="C:cytoplasm"/>
    <property type="evidence" value="ECO:0007669"/>
    <property type="project" value="UniProtKB-SubCell"/>
</dbReference>
<evidence type="ECO:0000256" key="2">
    <source>
        <dbReference type="ARBA" id="ARBA00022490"/>
    </source>
</evidence>
<dbReference type="FunFam" id="3.30.2170.10:FF:000005">
    <property type="entry name" value="Predicted protein"/>
    <property type="match status" value="1"/>
</dbReference>
<sequence length="679" mass="75091">MDDAQGYQEGDDHDLVLQKQEWIKTQDMLKSKLILEDEFAWSLPSVGSGLDEPEWCKLKYIGGTDISFLKEDPSTACAAVVVLNVDTLEVVHEEFNVVRLQVPYIPGFLAFREAPVLLGLLEKVKINAPHFCPQLLMVDGNGLLHPRGFGLACHLGVLADIPTVGVGKNLHHVDGLNQSEVRRLLGSKENCNRELVLLTGQSGTKWGMAVRSCPGSSKPIYVSVGHRISLDSATAIVKSCCRYRVPEPTRQVWVGGYKIKGLPAEAPKATAVTGLPFCFFSSSMLQTGILTVLLAVQPTIMVGMLLNAGRSNGRGGRRTSIQSPPQVLSSVPLLVYEYEDPAVVHPAGSTPTAAAKMLMYSLPERSIVYTHDSRPQAMEGNFFSTPQGWLVILGQVTSEASMWHPLTGETITLPPIHDDHYIPTNCKCLLTHNSAAHPDCAVVLLDVADPLMWFCRVNGGADRRWGQHTYDIGDYEFLDEFRTPSTPTKKVIGSVAALKGKLHFCFMESHQNKMCVVDLDFPSDHGHPPTAEFHEFDVSPEFGIKFPDGICSIHLVESMDELFAVCVFYVGFDPTNVSAARIFKMEDSCGEETVAWHRVDDIGDRAFLLTGTNMATWCSASTNNLKGSTLYFFLDFLLGDRDLYIYDVQEQSMETVQVHDQLESKVVHTEPYWINVPPF</sequence>
<keyword evidence="4" id="KW-0255">Endonuclease</keyword>
<accession>A0A1D6LQ56</accession>
<dbReference type="InterPro" id="IPR007581">
    <property type="entry name" value="Endonuclease-V"/>
</dbReference>
<dbReference type="InterPro" id="IPR005174">
    <property type="entry name" value="KIB1-4_b-propeller"/>
</dbReference>
<keyword evidence="5" id="KW-0378">Hydrolase</keyword>